<dbReference type="RefSeq" id="WP_086621366.1">
    <property type="nucleotide sequence ID" value="NZ_CP021323.1"/>
</dbReference>
<feature type="compositionally biased region" description="Basic and acidic residues" evidence="1">
    <location>
        <begin position="202"/>
        <end position="245"/>
    </location>
</feature>
<evidence type="ECO:0000256" key="1">
    <source>
        <dbReference type="SAM" id="MobiDB-lite"/>
    </source>
</evidence>
<evidence type="ECO:0008006" key="4">
    <source>
        <dbReference type="Google" id="ProtNLM"/>
    </source>
</evidence>
<feature type="region of interest" description="Disordered" evidence="1">
    <location>
        <begin position="29"/>
        <end position="76"/>
    </location>
</feature>
<gene>
    <name evidence="2" type="ORF">B9G99_06715</name>
</gene>
<reference evidence="2 3" key="1">
    <citation type="journal article" date="2017" name="Int. J. Syst. Evol. Microbiol.">
        <title>Kushneria konosiri sp. nov., isolated from the Korean salt-fermented seafood Daemi-jeot.</title>
        <authorList>
            <person name="Yun J.H."/>
            <person name="Park S.K."/>
            <person name="Lee J.Y."/>
            <person name="Jung M.J."/>
            <person name="Bae J.W."/>
        </authorList>
    </citation>
    <scope>NUCLEOTIDE SEQUENCE [LARGE SCALE GENOMIC DNA]</scope>
    <source>
        <strain evidence="2 3">X49</strain>
    </source>
</reference>
<accession>A0A2Z2H5H1</accession>
<dbReference type="EMBL" id="CP021323">
    <property type="protein sequence ID" value="ARS52609.1"/>
    <property type="molecule type" value="Genomic_DNA"/>
</dbReference>
<dbReference type="AlphaFoldDB" id="A0A2Z2H5H1"/>
<name>A0A2Z2H5H1_9GAMM</name>
<sequence>MEEQLVVAVYDTKAGADAAMQDLRDAGISEESINRHAQAEHGSAADDEHEEKEKPSFWQRIFGRHDHSEDTSAYDRSVERGATVIAVRALTADLDRIAEILERHDPIDIDERSVEDREGEGLASSMGPGTAPKVATGGSLDQGSTHADPAVTVDRETPMPLSGDELVPGRRDDERSTSSRVRRHRVGSSTRDDLPGEDSLADEPRPLSDHHSVRDEEVIDKTTNIDDTSHDDPNRRADPSAPDRR</sequence>
<dbReference type="KEGG" id="kus:B9G99_06715"/>
<evidence type="ECO:0000313" key="3">
    <source>
        <dbReference type="Proteomes" id="UP000250025"/>
    </source>
</evidence>
<evidence type="ECO:0000313" key="2">
    <source>
        <dbReference type="EMBL" id="ARS52609.1"/>
    </source>
</evidence>
<dbReference type="OrthoDB" id="6502941at2"/>
<dbReference type="Proteomes" id="UP000250025">
    <property type="component" value="Chromosome"/>
</dbReference>
<feature type="compositionally biased region" description="Basic and acidic residues" evidence="1">
    <location>
        <begin position="109"/>
        <end position="120"/>
    </location>
</feature>
<feature type="region of interest" description="Disordered" evidence="1">
    <location>
        <begin position="109"/>
        <end position="245"/>
    </location>
</feature>
<protein>
    <recommendedName>
        <fullName evidence="4">General stress protein 17M-like domain-containing protein</fullName>
    </recommendedName>
</protein>
<feature type="compositionally biased region" description="Basic and acidic residues" evidence="1">
    <location>
        <begin position="167"/>
        <end position="177"/>
    </location>
</feature>
<proteinExistence type="predicted"/>
<feature type="compositionally biased region" description="Basic and acidic residues" evidence="1">
    <location>
        <begin position="29"/>
        <end position="55"/>
    </location>
</feature>
<keyword evidence="3" id="KW-1185">Reference proteome</keyword>
<organism evidence="2 3">
    <name type="scientific">Kushneria konosiri</name>
    <dbReference type="NCBI Taxonomy" id="698828"/>
    <lineage>
        <taxon>Bacteria</taxon>
        <taxon>Pseudomonadati</taxon>
        <taxon>Pseudomonadota</taxon>
        <taxon>Gammaproteobacteria</taxon>
        <taxon>Oceanospirillales</taxon>
        <taxon>Halomonadaceae</taxon>
        <taxon>Kushneria</taxon>
    </lineage>
</organism>